<evidence type="ECO:0000256" key="1">
    <source>
        <dbReference type="SAM" id="MobiDB-lite"/>
    </source>
</evidence>
<evidence type="ECO:0000313" key="2">
    <source>
        <dbReference type="EMBL" id="KAJ1161727.1"/>
    </source>
</evidence>
<name>A0AAV7SAY7_PLEWA</name>
<evidence type="ECO:0000313" key="3">
    <source>
        <dbReference type="Proteomes" id="UP001066276"/>
    </source>
</evidence>
<proteinExistence type="predicted"/>
<protein>
    <submittedName>
        <fullName evidence="2">Uncharacterized protein</fullName>
    </submittedName>
</protein>
<accession>A0AAV7SAY7</accession>
<comment type="caution">
    <text evidence="2">The sequence shown here is derived from an EMBL/GenBank/DDBJ whole genome shotgun (WGS) entry which is preliminary data.</text>
</comment>
<gene>
    <name evidence="2" type="ORF">NDU88_002208</name>
</gene>
<feature type="region of interest" description="Disordered" evidence="1">
    <location>
        <begin position="1"/>
        <end position="33"/>
    </location>
</feature>
<dbReference type="EMBL" id="JANPWB010000008">
    <property type="protein sequence ID" value="KAJ1161727.1"/>
    <property type="molecule type" value="Genomic_DNA"/>
</dbReference>
<dbReference type="AlphaFoldDB" id="A0AAV7SAY7"/>
<dbReference type="Proteomes" id="UP001066276">
    <property type="component" value="Chromosome 4_2"/>
</dbReference>
<organism evidence="2 3">
    <name type="scientific">Pleurodeles waltl</name>
    <name type="common">Iberian ribbed newt</name>
    <dbReference type="NCBI Taxonomy" id="8319"/>
    <lineage>
        <taxon>Eukaryota</taxon>
        <taxon>Metazoa</taxon>
        <taxon>Chordata</taxon>
        <taxon>Craniata</taxon>
        <taxon>Vertebrata</taxon>
        <taxon>Euteleostomi</taxon>
        <taxon>Amphibia</taxon>
        <taxon>Batrachia</taxon>
        <taxon>Caudata</taxon>
        <taxon>Salamandroidea</taxon>
        <taxon>Salamandridae</taxon>
        <taxon>Pleurodelinae</taxon>
        <taxon>Pleurodeles</taxon>
    </lineage>
</organism>
<reference evidence="2" key="1">
    <citation type="journal article" date="2022" name="bioRxiv">
        <title>Sequencing and chromosome-scale assembly of the giantPleurodeles waltlgenome.</title>
        <authorList>
            <person name="Brown T."/>
            <person name="Elewa A."/>
            <person name="Iarovenko S."/>
            <person name="Subramanian E."/>
            <person name="Araus A.J."/>
            <person name="Petzold A."/>
            <person name="Susuki M."/>
            <person name="Suzuki K.-i.T."/>
            <person name="Hayashi T."/>
            <person name="Toyoda A."/>
            <person name="Oliveira C."/>
            <person name="Osipova E."/>
            <person name="Leigh N.D."/>
            <person name="Simon A."/>
            <person name="Yun M.H."/>
        </authorList>
    </citation>
    <scope>NUCLEOTIDE SEQUENCE</scope>
    <source>
        <strain evidence="2">20211129_DDA</strain>
        <tissue evidence="2">Liver</tissue>
    </source>
</reference>
<sequence>MLHAEVHSNTQRPFFHLPTTTDNDRHNGNLADPESDELRMRTERGVVSTDSLIRAPLRSDPPSPMTAVLPLEGWPAGLGLLLVCARGLKNNRAGDRSQSDAVCRLTSAAAVRRGHTGTTATSASYLVARVLRQWRPHPPRPREHSRASLLGNRVLLAKFGSPREATGMAPTMHWNSLK</sequence>
<keyword evidence="3" id="KW-1185">Reference proteome</keyword>